<protein>
    <recommendedName>
        <fullName evidence="5">REase associating with pPIWI RE domain-containing protein</fullName>
    </recommendedName>
</protein>
<reference evidence="3 4" key="1">
    <citation type="submission" date="2019-02" db="EMBL/GenBank/DDBJ databases">
        <title>Kribbella capetownensis sp. nov. and Kribbella speibonae sp. nov., isolated from soil.</title>
        <authorList>
            <person name="Curtis S.M."/>
            <person name="Norton I."/>
            <person name="Everest G.J."/>
            <person name="Meyers P.R."/>
        </authorList>
    </citation>
    <scope>NUCLEOTIDE SEQUENCE [LARGE SCALE GENOMIC DNA]</scope>
    <source>
        <strain evidence="3 4">DSM 27082</strain>
    </source>
</reference>
<sequence>MTTAVQAPSWLPDVRITLAQLASGILEYAEGFTGGTPFRLPYPANLQLALDRLTLLAWHQGVPPPGSVVELLQLAHTPFAEWSLVLTDADVDPEESLLAYGRPTVTCEELGKLRGDVEAELRENALMHGVLDKSQAHDAPDSYVAFRKLLISKPAITAFDLDANLADPHLALLAEEVRQAYADAPPEAIADGIVRTCQGCHGLRLPLDDDRTWACVDDSCPDPSTAGPNHRAADGVQWLRRELRTFIAGPGRAELRIAEAVSELGVMARLWPDFDAYDLSAFDQKPWVADIKAWRSPTRLARRLRQGLFAVPDDADRAFIVIAREQVRAHPRYLDRLQRACPAVGPGQRIVAVSEDQFINAVSRRAEAGR</sequence>
<dbReference type="InterPro" id="IPR041191">
    <property type="entry name" value="pPIWI_RE_Y"/>
</dbReference>
<dbReference type="RefSeq" id="WP_131289839.1">
    <property type="nucleotide sequence ID" value="NZ_SJKA01000006.1"/>
</dbReference>
<accession>A0A4R0ILL0</accession>
<gene>
    <name evidence="3" type="ORF">E0H50_18365</name>
</gene>
<proteinExistence type="predicted"/>
<evidence type="ECO:0000313" key="4">
    <source>
        <dbReference type="Proteomes" id="UP000292695"/>
    </source>
</evidence>
<dbReference type="InterPro" id="IPR040828">
    <property type="entry name" value="pPIWI_RE_REase"/>
</dbReference>
<dbReference type="EMBL" id="SJKA01000006">
    <property type="protein sequence ID" value="TCC32186.1"/>
    <property type="molecule type" value="Genomic_DNA"/>
</dbReference>
<dbReference type="Proteomes" id="UP000292695">
    <property type="component" value="Unassembled WGS sequence"/>
</dbReference>
<comment type="caution">
    <text evidence="3">The sequence shown here is derived from an EMBL/GenBank/DDBJ whole genome shotgun (WGS) entry which is preliminary data.</text>
</comment>
<dbReference type="AlphaFoldDB" id="A0A4R0ILL0"/>
<evidence type="ECO:0000259" key="1">
    <source>
        <dbReference type="Pfam" id="PF18154"/>
    </source>
</evidence>
<evidence type="ECO:0008006" key="5">
    <source>
        <dbReference type="Google" id="ProtNLM"/>
    </source>
</evidence>
<organism evidence="3 4">
    <name type="scientific">Kribbella sindirgiensis</name>
    <dbReference type="NCBI Taxonomy" id="1124744"/>
    <lineage>
        <taxon>Bacteria</taxon>
        <taxon>Bacillati</taxon>
        <taxon>Actinomycetota</taxon>
        <taxon>Actinomycetes</taxon>
        <taxon>Propionibacteriales</taxon>
        <taxon>Kribbellaceae</taxon>
        <taxon>Kribbella</taxon>
    </lineage>
</organism>
<evidence type="ECO:0000313" key="3">
    <source>
        <dbReference type="EMBL" id="TCC32186.1"/>
    </source>
</evidence>
<feature type="domain" description="REase associating with pPIWI RE" evidence="1">
    <location>
        <begin position="251"/>
        <end position="369"/>
    </location>
</feature>
<feature type="domain" description="pPIWI-RE three-gene island" evidence="2">
    <location>
        <begin position="18"/>
        <end position="157"/>
    </location>
</feature>
<evidence type="ECO:0000259" key="2">
    <source>
        <dbReference type="Pfam" id="PF18156"/>
    </source>
</evidence>
<dbReference type="OrthoDB" id="580959at2"/>
<dbReference type="Pfam" id="PF18154">
    <property type="entry name" value="pPIWI_RE_REase"/>
    <property type="match status" value="1"/>
</dbReference>
<name>A0A4R0ILL0_9ACTN</name>
<dbReference type="Pfam" id="PF18156">
    <property type="entry name" value="pPIWI_RE_Y"/>
    <property type="match status" value="1"/>
</dbReference>
<keyword evidence="4" id="KW-1185">Reference proteome</keyword>